<name>A0A4Q4NCG5_ALTAL</name>
<comment type="caution">
    <text evidence="1">The sequence shown here is derived from an EMBL/GenBank/DDBJ whole genome shotgun (WGS) entry which is preliminary data.</text>
</comment>
<evidence type="ECO:0000313" key="1">
    <source>
        <dbReference type="EMBL" id="RYN73114.1"/>
    </source>
</evidence>
<accession>A0A4Q4NCG5</accession>
<protein>
    <submittedName>
        <fullName evidence="1">Uncharacterized protein</fullName>
    </submittedName>
</protein>
<evidence type="ECO:0000313" key="2">
    <source>
        <dbReference type="Proteomes" id="UP000291422"/>
    </source>
</evidence>
<proteinExistence type="predicted"/>
<dbReference type="Proteomes" id="UP000291422">
    <property type="component" value="Unassembled WGS sequence"/>
</dbReference>
<dbReference type="EMBL" id="PDXD01000022">
    <property type="protein sequence ID" value="RYN73114.1"/>
    <property type="molecule type" value="Genomic_DNA"/>
</dbReference>
<reference evidence="2" key="1">
    <citation type="journal article" date="2019" name="bioRxiv">
        <title>Genomics, evolutionary history and diagnostics of the Alternaria alternata species group including apple and Asian pear pathotypes.</title>
        <authorList>
            <person name="Armitage A.D."/>
            <person name="Cockerton H.M."/>
            <person name="Sreenivasaprasad S."/>
            <person name="Woodhall J.W."/>
            <person name="Lane C.R."/>
            <person name="Harrison R.J."/>
            <person name="Clarkson J.P."/>
        </authorList>
    </citation>
    <scope>NUCLEOTIDE SEQUENCE [LARGE SCALE GENOMIC DNA]</scope>
    <source>
        <strain evidence="2">FERA 1177</strain>
    </source>
</reference>
<gene>
    <name evidence="1" type="ORF">AA0117_g8050</name>
</gene>
<organism evidence="1 2">
    <name type="scientific">Alternaria alternata</name>
    <name type="common">Alternaria rot fungus</name>
    <name type="synonym">Torula alternata</name>
    <dbReference type="NCBI Taxonomy" id="5599"/>
    <lineage>
        <taxon>Eukaryota</taxon>
        <taxon>Fungi</taxon>
        <taxon>Dikarya</taxon>
        <taxon>Ascomycota</taxon>
        <taxon>Pezizomycotina</taxon>
        <taxon>Dothideomycetes</taxon>
        <taxon>Pleosporomycetidae</taxon>
        <taxon>Pleosporales</taxon>
        <taxon>Pleosporineae</taxon>
        <taxon>Pleosporaceae</taxon>
        <taxon>Alternaria</taxon>
        <taxon>Alternaria sect. Alternaria</taxon>
        <taxon>Alternaria alternata complex</taxon>
    </lineage>
</organism>
<dbReference type="AlphaFoldDB" id="A0A4Q4NCG5"/>
<sequence length="82" mass="8975">MSATPIAQDSKLIFARLVDLANATECIDDRDKVHALLGPVPDQVARLIQPDYNATSATVYTNTARAFSDDFNDLEPLREGNP</sequence>